<keyword evidence="2" id="KW-1185">Reference proteome</keyword>
<gene>
    <name evidence="1" type="ORF">Amac_049350</name>
</gene>
<accession>A0A5M3WZ61</accession>
<reference evidence="1 2" key="1">
    <citation type="submission" date="2019-10" db="EMBL/GenBank/DDBJ databases">
        <title>Whole genome shotgun sequence of Acrocarpospora macrocephala NBRC 16266.</title>
        <authorList>
            <person name="Ichikawa N."/>
            <person name="Kimura A."/>
            <person name="Kitahashi Y."/>
            <person name="Komaki H."/>
            <person name="Oguchi A."/>
        </authorList>
    </citation>
    <scope>NUCLEOTIDE SEQUENCE [LARGE SCALE GENOMIC DNA]</scope>
    <source>
        <strain evidence="1 2">NBRC 16266</strain>
    </source>
</reference>
<protein>
    <submittedName>
        <fullName evidence="1">Uncharacterized protein</fullName>
    </submittedName>
</protein>
<evidence type="ECO:0000313" key="1">
    <source>
        <dbReference type="EMBL" id="GES11338.1"/>
    </source>
</evidence>
<organism evidence="1 2">
    <name type="scientific">Acrocarpospora macrocephala</name>
    <dbReference type="NCBI Taxonomy" id="150177"/>
    <lineage>
        <taxon>Bacteria</taxon>
        <taxon>Bacillati</taxon>
        <taxon>Actinomycetota</taxon>
        <taxon>Actinomycetes</taxon>
        <taxon>Streptosporangiales</taxon>
        <taxon>Streptosporangiaceae</taxon>
        <taxon>Acrocarpospora</taxon>
    </lineage>
</organism>
<name>A0A5M3WZ61_9ACTN</name>
<proteinExistence type="predicted"/>
<dbReference type="EMBL" id="BLAE01000028">
    <property type="protein sequence ID" value="GES11338.1"/>
    <property type="molecule type" value="Genomic_DNA"/>
</dbReference>
<evidence type="ECO:0000313" key="2">
    <source>
        <dbReference type="Proteomes" id="UP000331127"/>
    </source>
</evidence>
<comment type="caution">
    <text evidence="1">The sequence shown here is derived from an EMBL/GenBank/DDBJ whole genome shotgun (WGS) entry which is preliminary data.</text>
</comment>
<sequence length="96" mass="10675">MAPEPQDMALNPRRGELQRVLAEVRVQVAQLEVAMDRAHAAFTGKAVWAGPVARDFTEELTGRRTRLRVLAQRIVEELENELRGTPERVARSSAAG</sequence>
<dbReference type="Proteomes" id="UP000331127">
    <property type="component" value="Unassembled WGS sequence"/>
</dbReference>
<dbReference type="AlphaFoldDB" id="A0A5M3WZ61"/>